<gene>
    <name evidence="2" type="ORF">FH972_017640</name>
</gene>
<protein>
    <submittedName>
        <fullName evidence="2">Uncharacterized protein</fullName>
    </submittedName>
</protein>
<sequence>MTRSGSLAIRQSQKELANQVGPMVQSNPKQTNHVHPVDPIIHPQLDPVIMVNPVEPIVQQGPVQQYLPPRQPELGDPERFAAMATQIAALTQ</sequence>
<dbReference type="Proteomes" id="UP000327013">
    <property type="component" value="Chromosome 7"/>
</dbReference>
<feature type="compositionally biased region" description="Polar residues" evidence="1">
    <location>
        <begin position="24"/>
        <end position="33"/>
    </location>
</feature>
<evidence type="ECO:0000313" key="3">
    <source>
        <dbReference type="Proteomes" id="UP000327013"/>
    </source>
</evidence>
<accession>A0A5N6RJH5</accession>
<feature type="region of interest" description="Disordered" evidence="1">
    <location>
        <begin position="1"/>
        <end position="39"/>
    </location>
</feature>
<evidence type="ECO:0000256" key="1">
    <source>
        <dbReference type="SAM" id="MobiDB-lite"/>
    </source>
</evidence>
<feature type="compositionally biased region" description="Polar residues" evidence="1">
    <location>
        <begin position="1"/>
        <end position="16"/>
    </location>
</feature>
<proteinExistence type="predicted"/>
<evidence type="ECO:0000313" key="2">
    <source>
        <dbReference type="EMBL" id="KAE8099682.1"/>
    </source>
</evidence>
<name>A0A5N6RJH5_9ROSI</name>
<dbReference type="AlphaFoldDB" id="A0A5N6RJH5"/>
<dbReference type="EMBL" id="CM017327">
    <property type="protein sequence ID" value="KAE8099682.1"/>
    <property type="molecule type" value="Genomic_DNA"/>
</dbReference>
<keyword evidence="3" id="KW-1185">Reference proteome</keyword>
<reference evidence="2 3" key="1">
    <citation type="submission" date="2019-06" db="EMBL/GenBank/DDBJ databases">
        <title>A chromosomal-level reference genome of Carpinus fangiana (Coryloideae, Betulaceae).</title>
        <authorList>
            <person name="Yang X."/>
            <person name="Wang Z."/>
            <person name="Zhang L."/>
            <person name="Hao G."/>
            <person name="Liu J."/>
            <person name="Yang Y."/>
        </authorList>
    </citation>
    <scope>NUCLEOTIDE SEQUENCE [LARGE SCALE GENOMIC DNA]</scope>
    <source>
        <strain evidence="2">Cfa_2016G</strain>
        <tissue evidence="2">Leaf</tissue>
    </source>
</reference>
<organism evidence="2 3">
    <name type="scientific">Carpinus fangiana</name>
    <dbReference type="NCBI Taxonomy" id="176857"/>
    <lineage>
        <taxon>Eukaryota</taxon>
        <taxon>Viridiplantae</taxon>
        <taxon>Streptophyta</taxon>
        <taxon>Embryophyta</taxon>
        <taxon>Tracheophyta</taxon>
        <taxon>Spermatophyta</taxon>
        <taxon>Magnoliopsida</taxon>
        <taxon>eudicotyledons</taxon>
        <taxon>Gunneridae</taxon>
        <taxon>Pentapetalae</taxon>
        <taxon>rosids</taxon>
        <taxon>fabids</taxon>
        <taxon>Fagales</taxon>
        <taxon>Betulaceae</taxon>
        <taxon>Carpinus</taxon>
    </lineage>
</organism>